<keyword evidence="3" id="KW-1185">Reference proteome</keyword>
<protein>
    <submittedName>
        <fullName evidence="2">Uncharacterized protein</fullName>
    </submittedName>
</protein>
<dbReference type="EMBL" id="CAUYUJ010020645">
    <property type="protein sequence ID" value="CAK0899681.1"/>
    <property type="molecule type" value="Genomic_DNA"/>
</dbReference>
<feature type="region of interest" description="Disordered" evidence="1">
    <location>
        <begin position="97"/>
        <end position="122"/>
    </location>
</feature>
<evidence type="ECO:0000256" key="1">
    <source>
        <dbReference type="SAM" id="MobiDB-lite"/>
    </source>
</evidence>
<feature type="compositionally biased region" description="Acidic residues" evidence="1">
    <location>
        <begin position="325"/>
        <end position="338"/>
    </location>
</feature>
<feature type="compositionally biased region" description="Basic and acidic residues" evidence="1">
    <location>
        <begin position="345"/>
        <end position="355"/>
    </location>
</feature>
<comment type="caution">
    <text evidence="2">The sequence shown here is derived from an EMBL/GenBank/DDBJ whole genome shotgun (WGS) entry which is preliminary data.</text>
</comment>
<feature type="compositionally biased region" description="Basic and acidic residues" evidence="1">
    <location>
        <begin position="288"/>
        <end position="320"/>
    </location>
</feature>
<organism evidence="2 3">
    <name type="scientific">Prorocentrum cordatum</name>
    <dbReference type="NCBI Taxonomy" id="2364126"/>
    <lineage>
        <taxon>Eukaryota</taxon>
        <taxon>Sar</taxon>
        <taxon>Alveolata</taxon>
        <taxon>Dinophyceae</taxon>
        <taxon>Prorocentrales</taxon>
        <taxon>Prorocentraceae</taxon>
        <taxon>Prorocentrum</taxon>
    </lineage>
</organism>
<evidence type="ECO:0000313" key="2">
    <source>
        <dbReference type="EMBL" id="CAK0899681.1"/>
    </source>
</evidence>
<accession>A0ABN9XJ68</accession>
<gene>
    <name evidence="2" type="ORF">PCOR1329_LOCUS77132</name>
</gene>
<evidence type="ECO:0000313" key="3">
    <source>
        <dbReference type="Proteomes" id="UP001189429"/>
    </source>
</evidence>
<feature type="region of interest" description="Disordered" evidence="1">
    <location>
        <begin position="288"/>
        <end position="367"/>
    </location>
</feature>
<sequence>MAPPAAGNKGGGSRAARRDKWLCKSCLGRDHKPYVNFADKLCCNSCGLAKSVVYGGPVKPSVPSRPAPWAAGGKAAGSLSVQLLEMQKQVQSLTSQLKQAKAKPPESTMPTAGAEHGEGDAGAESVVKKRLDELDGFVRQLAGIHTPEVEKLVEQYKSEQAKLRAQLFQEKPPSQRLKALGFKITKVEQQITKQQTARELKQAQLAALQAEIVTQDAALVESRKQLLELEGQRAQLVGALPQVPTAAPGAGVGDDESSWTMPKLEQVLLAAEAPPDLLQDVAKVVDRMRQHRQAQEQERKAHAEREATQAQQEHAEEAAARVDAAMEEDEGDAQEEESVNQATAEELREFLRESGADFPNATDASEEELRAAVKRIRLAKPKWK</sequence>
<feature type="non-terminal residue" evidence="2">
    <location>
        <position position="384"/>
    </location>
</feature>
<dbReference type="Proteomes" id="UP001189429">
    <property type="component" value="Unassembled WGS sequence"/>
</dbReference>
<reference evidence="2" key="1">
    <citation type="submission" date="2023-10" db="EMBL/GenBank/DDBJ databases">
        <authorList>
            <person name="Chen Y."/>
            <person name="Shah S."/>
            <person name="Dougan E. K."/>
            <person name="Thang M."/>
            <person name="Chan C."/>
        </authorList>
    </citation>
    <scope>NUCLEOTIDE SEQUENCE [LARGE SCALE GENOMIC DNA]</scope>
</reference>
<name>A0ABN9XJ68_9DINO</name>
<proteinExistence type="predicted"/>